<dbReference type="AlphaFoldDB" id="A0A0G4FCU1"/>
<dbReference type="Gene3D" id="1.10.238.10">
    <property type="entry name" value="EF-hand"/>
    <property type="match status" value="1"/>
</dbReference>
<dbReference type="Proteomes" id="UP000041254">
    <property type="component" value="Unassembled WGS sequence"/>
</dbReference>
<dbReference type="EMBL" id="CDMY01000407">
    <property type="protein sequence ID" value="CEM10975.1"/>
    <property type="molecule type" value="Genomic_DNA"/>
</dbReference>
<evidence type="ECO:0008006" key="4">
    <source>
        <dbReference type="Google" id="ProtNLM"/>
    </source>
</evidence>
<evidence type="ECO:0000313" key="2">
    <source>
        <dbReference type="EMBL" id="CEM10975.1"/>
    </source>
</evidence>
<proteinExistence type="predicted"/>
<evidence type="ECO:0000256" key="1">
    <source>
        <dbReference type="SAM" id="MobiDB-lite"/>
    </source>
</evidence>
<dbReference type="SUPFAM" id="SSF47473">
    <property type="entry name" value="EF-hand"/>
    <property type="match status" value="1"/>
</dbReference>
<dbReference type="InterPro" id="IPR011992">
    <property type="entry name" value="EF-hand-dom_pair"/>
</dbReference>
<sequence length="271" mass="29218">MGGVLDTIKETCDSCCGAGQEPSKDRFNIQVVGAQDPPKREDVAVFPPPPGPQMNGTKAADDPPAFGSAAEPEAQPSERSPAAYSGAPEVPDMAPLSQETKKWDLDGILRDPEGADAELLRQLFDTWVSPSLGVVTLDGVAPLQSFCLESASGLSDTAFSEKLFHVLDGNGNIDFWGFQTLVSETAVNQQEVIETFMKMNPEHDAISAFDARTALRTLGERLELTDGEWDVVLDALMQSADFSVSLDSFLMLYGRLQTIARAYKLAKTANT</sequence>
<name>A0A0G4FCU1_VITBC</name>
<organism evidence="2 3">
    <name type="scientific">Vitrella brassicaformis (strain CCMP3155)</name>
    <dbReference type="NCBI Taxonomy" id="1169540"/>
    <lineage>
        <taxon>Eukaryota</taxon>
        <taxon>Sar</taxon>
        <taxon>Alveolata</taxon>
        <taxon>Colpodellida</taxon>
        <taxon>Vitrellaceae</taxon>
        <taxon>Vitrella</taxon>
    </lineage>
</organism>
<evidence type="ECO:0000313" key="3">
    <source>
        <dbReference type="Proteomes" id="UP000041254"/>
    </source>
</evidence>
<feature type="region of interest" description="Disordered" evidence="1">
    <location>
        <begin position="16"/>
        <end position="94"/>
    </location>
</feature>
<protein>
    <recommendedName>
        <fullName evidence="4">EF-hand domain-containing protein</fullName>
    </recommendedName>
</protein>
<reference evidence="2 3" key="1">
    <citation type="submission" date="2014-11" db="EMBL/GenBank/DDBJ databases">
        <authorList>
            <person name="Zhu J."/>
            <person name="Qi W."/>
            <person name="Song R."/>
        </authorList>
    </citation>
    <scope>NUCLEOTIDE SEQUENCE [LARGE SCALE GENOMIC DNA]</scope>
</reference>
<dbReference type="VEuPathDB" id="CryptoDB:Vbra_1327"/>
<dbReference type="InParanoid" id="A0A0G4FCU1"/>
<accession>A0A0G4FCU1</accession>
<gene>
    <name evidence="2" type="ORF">Vbra_1327</name>
</gene>
<keyword evidence="3" id="KW-1185">Reference proteome</keyword>